<protein>
    <submittedName>
        <fullName evidence="2">Patatin-like serine hydrolase</fullName>
    </submittedName>
</protein>
<sequence>MAGATSGKTIHAYSKRAKDKVRKSGDSAKRKAVQLGQEARVFSAVLHFNPTYRRLDGAVHVPEGQSIPDVNGFLADLLSRSRDPQRAPMRHQPVQDRPGGSAALHDEITAETGNIEIDANAEGTVDADADISHNIAADRNSADWIGNPRAGHDDTPTATTDPDDETQRHRGMGNDLAFFGASRDAENQEMPDGAVADVRTSLRWRRLETKRRPDDPKTSLIGKWWMHEMRMSRLHKWLVLAPPEPKRVQRNGFGGKWLCACGLQHDGNGYRYSS</sequence>
<dbReference type="EMBL" id="JASAOK010000018">
    <property type="protein sequence ID" value="KAK6222518.1"/>
    <property type="molecule type" value="Genomic_DNA"/>
</dbReference>
<proteinExistence type="predicted"/>
<reference evidence="2 3" key="1">
    <citation type="submission" date="2023-04" db="EMBL/GenBank/DDBJ databases">
        <title>Colletotrichum tabacum stain YC1 causing leaf anthracnose on Nicotiana tabacum(L.) cv.</title>
        <authorList>
            <person name="Ji Z."/>
            <person name="Wang M."/>
            <person name="Zhang J."/>
            <person name="Wang N."/>
            <person name="Zhou Z."/>
        </authorList>
    </citation>
    <scope>NUCLEOTIDE SEQUENCE [LARGE SCALE GENOMIC DNA]</scope>
    <source>
        <strain evidence="2 3">YC1</strain>
    </source>
</reference>
<dbReference type="Proteomes" id="UP001327957">
    <property type="component" value="Unassembled WGS sequence"/>
</dbReference>
<name>A0AAV9TJE7_9PEZI</name>
<comment type="caution">
    <text evidence="2">The sequence shown here is derived from an EMBL/GenBank/DDBJ whole genome shotgun (WGS) entry which is preliminary data.</text>
</comment>
<organism evidence="2 3">
    <name type="scientific">Colletotrichum tabaci</name>
    <dbReference type="NCBI Taxonomy" id="1209068"/>
    <lineage>
        <taxon>Eukaryota</taxon>
        <taxon>Fungi</taxon>
        <taxon>Dikarya</taxon>
        <taxon>Ascomycota</taxon>
        <taxon>Pezizomycotina</taxon>
        <taxon>Sordariomycetes</taxon>
        <taxon>Hypocreomycetidae</taxon>
        <taxon>Glomerellales</taxon>
        <taxon>Glomerellaceae</taxon>
        <taxon>Colletotrichum</taxon>
        <taxon>Colletotrichum destructivum species complex</taxon>
    </lineage>
</organism>
<keyword evidence="3" id="KW-1185">Reference proteome</keyword>
<feature type="region of interest" description="Disordered" evidence="1">
    <location>
        <begin position="1"/>
        <end position="29"/>
    </location>
</feature>
<evidence type="ECO:0000256" key="1">
    <source>
        <dbReference type="SAM" id="MobiDB-lite"/>
    </source>
</evidence>
<accession>A0AAV9TJE7</accession>
<gene>
    <name evidence="2" type="ORF">QIS74_04220</name>
</gene>
<evidence type="ECO:0000313" key="2">
    <source>
        <dbReference type="EMBL" id="KAK6222518.1"/>
    </source>
</evidence>
<evidence type="ECO:0000313" key="3">
    <source>
        <dbReference type="Proteomes" id="UP001327957"/>
    </source>
</evidence>
<dbReference type="GO" id="GO:0016787">
    <property type="term" value="F:hydrolase activity"/>
    <property type="evidence" value="ECO:0007669"/>
    <property type="project" value="UniProtKB-KW"/>
</dbReference>
<keyword evidence="2" id="KW-0378">Hydrolase</keyword>
<dbReference type="AlphaFoldDB" id="A0AAV9TJE7"/>
<feature type="region of interest" description="Disordered" evidence="1">
    <location>
        <begin position="142"/>
        <end position="169"/>
    </location>
</feature>